<name>A0A930UF21_9FLAO</name>
<evidence type="ECO:0000259" key="9">
    <source>
        <dbReference type="Pfam" id="PF07715"/>
    </source>
</evidence>
<keyword evidence="6 7" id="KW-0998">Cell outer membrane</keyword>
<protein>
    <submittedName>
        <fullName evidence="10">SusC/RagA family TonB-linked outer membrane protein</fullName>
    </submittedName>
</protein>
<evidence type="ECO:0000256" key="6">
    <source>
        <dbReference type="ARBA" id="ARBA00023237"/>
    </source>
</evidence>
<sequence length="1073" mass="116629">MKLKFNGFLVLLVVLVAQITFAQERAVSGTVSDNAGLPLPGVSVLVKGTKSGTQTDFDGKYSIKASSSQVLIFSYIGMKTQEIKANSATTNIKMISDAVELEGVVVTALGVKRQKKQLGYATATVSGKDLTEVNNTNVFGSLSGKLAGVDISAPAQVGASTKVVIRGYSSLSGSDPLYVVDGTPINNSSNGVSGTSSNDRNYDAGNGIGDLDPTNIESLTILKGAAATALYGSRASNGAIIITTKSGKNNSKLKVDFSSSIDFSEVARVAHLQHDFGQGWFGQGYSGLSTHGSASAENGSWGPAFNGETRVWGAIVNNSQQLKPYVGLKKNVRDFYDIGNTYTNNFRVSGGGENSNFSLGFSDVNSNGIVPTDSDLYVRRNVNLSAGINTDKFDVRANINYVNKDQNAVNTGQGDEAGEGATLVQELLQIPSDISVLDLKDYKNNPFNTPSNYFTPYASNPYFLLNENSTNIKGNRVFGNVNLTYKFTPKFSATYQIGGDHRLEKVKSYGAIEKYDVGSAQDINGKKRVVGGVTEKTSERAELDSYLTFNYNTKISEDFNFNGMIGFSANQRQADILQVAITDLDLPNFYELSNSASKPVVGQANSFSKNFGIYTSLETSFKNKIFLTLTGRNDWSSTLPVKNNSYFYPSAAISGIVIDNNQTFLKLRGGIAKVAKDTDVYQTESSFTQAAAGAYFGTLTFPFGGINAYEFESNLGNNELKPETTVETELGLELNLFRKRITLDASVYDKKTTDLLFSREISSSTGFRTQTANILDVSNKGIELVLSLIPINYNNFKWEINTTFTKNSSNVDHIVGGVDNLELVQSRGVTFNAVLGQPLGIYKAKVPKTNAAGQYIVDDKGYYVESTEQQSIGTSERKFTMGLQNKISYKNVTLSFAFDWKEGGQFYSESKYLSYFTGNGIETTYNDRNAFIIPNSVKEVVNSSTQAVTYVENTTPINTQTGTVTGGSTITSFYNSQNNPTIAKDFLIDKTFVRLRDLSLTYNVKLDVLKRMGFSAASISVYGKNLFLWTPNTNAYVDPEISTFGTSSVRSEFGESYGTPSQRTYGTTIKLTF</sequence>
<dbReference type="InterPro" id="IPR037066">
    <property type="entry name" value="Plug_dom_sf"/>
</dbReference>
<feature type="domain" description="TonB-dependent receptor plug" evidence="9">
    <location>
        <begin position="116"/>
        <end position="239"/>
    </location>
</feature>
<dbReference type="EMBL" id="JADHEC010000040">
    <property type="protein sequence ID" value="MBF2709707.1"/>
    <property type="molecule type" value="Genomic_DNA"/>
</dbReference>
<evidence type="ECO:0000256" key="1">
    <source>
        <dbReference type="ARBA" id="ARBA00004571"/>
    </source>
</evidence>
<evidence type="ECO:0000313" key="11">
    <source>
        <dbReference type="Proteomes" id="UP000646211"/>
    </source>
</evidence>
<keyword evidence="5 7" id="KW-0472">Membrane</keyword>
<evidence type="ECO:0000256" key="8">
    <source>
        <dbReference type="SAM" id="SignalP"/>
    </source>
</evidence>
<dbReference type="SUPFAM" id="SSF56935">
    <property type="entry name" value="Porins"/>
    <property type="match status" value="1"/>
</dbReference>
<dbReference type="InterPro" id="IPR036942">
    <property type="entry name" value="Beta-barrel_TonB_sf"/>
</dbReference>
<keyword evidence="8" id="KW-0732">Signal</keyword>
<evidence type="ECO:0000256" key="7">
    <source>
        <dbReference type="PROSITE-ProRule" id="PRU01360"/>
    </source>
</evidence>
<dbReference type="Gene3D" id="2.170.130.10">
    <property type="entry name" value="TonB-dependent receptor, plug domain"/>
    <property type="match status" value="1"/>
</dbReference>
<dbReference type="Gene3D" id="2.40.170.20">
    <property type="entry name" value="TonB-dependent receptor, beta-barrel domain"/>
    <property type="match status" value="1"/>
</dbReference>
<dbReference type="Pfam" id="PF13715">
    <property type="entry name" value="CarbopepD_reg_2"/>
    <property type="match status" value="1"/>
</dbReference>
<accession>A0A930UF21</accession>
<dbReference type="InterPro" id="IPR012910">
    <property type="entry name" value="Plug_dom"/>
</dbReference>
<evidence type="ECO:0000256" key="3">
    <source>
        <dbReference type="ARBA" id="ARBA00022452"/>
    </source>
</evidence>
<keyword evidence="2 7" id="KW-0813">Transport</keyword>
<dbReference type="AlphaFoldDB" id="A0A930UF21"/>
<comment type="similarity">
    <text evidence="7">Belongs to the TonB-dependent receptor family.</text>
</comment>
<evidence type="ECO:0000256" key="5">
    <source>
        <dbReference type="ARBA" id="ARBA00023136"/>
    </source>
</evidence>
<keyword evidence="11" id="KW-1185">Reference proteome</keyword>
<comment type="caution">
    <text evidence="10">The sequence shown here is derived from an EMBL/GenBank/DDBJ whole genome shotgun (WGS) entry which is preliminary data.</text>
</comment>
<dbReference type="NCBIfam" id="TIGR04057">
    <property type="entry name" value="SusC_RagA_signa"/>
    <property type="match status" value="1"/>
</dbReference>
<keyword evidence="4 7" id="KW-0812">Transmembrane</keyword>
<dbReference type="InterPro" id="IPR023996">
    <property type="entry name" value="TonB-dep_OMP_SusC/RagA"/>
</dbReference>
<dbReference type="SUPFAM" id="SSF49464">
    <property type="entry name" value="Carboxypeptidase regulatory domain-like"/>
    <property type="match status" value="1"/>
</dbReference>
<proteinExistence type="inferred from homology"/>
<dbReference type="GO" id="GO:0009279">
    <property type="term" value="C:cell outer membrane"/>
    <property type="evidence" value="ECO:0007669"/>
    <property type="project" value="UniProtKB-SubCell"/>
</dbReference>
<evidence type="ECO:0000256" key="2">
    <source>
        <dbReference type="ARBA" id="ARBA00022448"/>
    </source>
</evidence>
<dbReference type="RefSeq" id="WP_194312942.1">
    <property type="nucleotide sequence ID" value="NZ_JADHEC010000040.1"/>
</dbReference>
<feature type="chain" id="PRO_5036701773" evidence="8">
    <location>
        <begin position="23"/>
        <end position="1073"/>
    </location>
</feature>
<dbReference type="InterPro" id="IPR008969">
    <property type="entry name" value="CarboxyPept-like_regulatory"/>
</dbReference>
<evidence type="ECO:0000313" key="10">
    <source>
        <dbReference type="EMBL" id="MBF2709707.1"/>
    </source>
</evidence>
<comment type="subcellular location">
    <subcellularLocation>
        <location evidence="1 7">Cell outer membrane</location>
        <topology evidence="1 7">Multi-pass membrane protein</topology>
    </subcellularLocation>
</comment>
<evidence type="ECO:0000256" key="4">
    <source>
        <dbReference type="ARBA" id="ARBA00022692"/>
    </source>
</evidence>
<gene>
    <name evidence="10" type="ORF">IR213_14080</name>
</gene>
<feature type="signal peptide" evidence="8">
    <location>
        <begin position="1"/>
        <end position="22"/>
    </location>
</feature>
<dbReference type="InterPro" id="IPR023997">
    <property type="entry name" value="TonB-dep_OMP_SusC/RagA_CS"/>
</dbReference>
<dbReference type="FunFam" id="2.60.40.1120:FF:000003">
    <property type="entry name" value="Outer membrane protein Omp121"/>
    <property type="match status" value="1"/>
</dbReference>
<dbReference type="InterPro" id="IPR039426">
    <property type="entry name" value="TonB-dep_rcpt-like"/>
</dbReference>
<dbReference type="Gene3D" id="2.60.40.1120">
    <property type="entry name" value="Carboxypeptidase-like, regulatory domain"/>
    <property type="match status" value="1"/>
</dbReference>
<dbReference type="PROSITE" id="PS52016">
    <property type="entry name" value="TONB_DEPENDENT_REC_3"/>
    <property type="match status" value="1"/>
</dbReference>
<keyword evidence="3 7" id="KW-1134">Transmembrane beta strand</keyword>
<dbReference type="NCBIfam" id="TIGR04056">
    <property type="entry name" value="OMP_RagA_SusC"/>
    <property type="match status" value="1"/>
</dbReference>
<organism evidence="10 11">
    <name type="scientific">Flavobacterium soyangense</name>
    <dbReference type="NCBI Taxonomy" id="2023265"/>
    <lineage>
        <taxon>Bacteria</taxon>
        <taxon>Pseudomonadati</taxon>
        <taxon>Bacteroidota</taxon>
        <taxon>Flavobacteriia</taxon>
        <taxon>Flavobacteriales</taxon>
        <taxon>Flavobacteriaceae</taxon>
        <taxon>Flavobacterium</taxon>
    </lineage>
</organism>
<dbReference type="Proteomes" id="UP000646211">
    <property type="component" value="Unassembled WGS sequence"/>
</dbReference>
<reference evidence="10" key="1">
    <citation type="submission" date="2020-11" db="EMBL/GenBank/DDBJ databases">
        <title>Genome of Flavobacterium soyangense.</title>
        <authorList>
            <person name="Liu Q."/>
            <person name="Xin Y.-H."/>
        </authorList>
    </citation>
    <scope>NUCLEOTIDE SEQUENCE</scope>
    <source>
        <strain evidence="10">CGMCC 1.13493</strain>
    </source>
</reference>
<dbReference type="Pfam" id="PF07715">
    <property type="entry name" value="Plug"/>
    <property type="match status" value="1"/>
</dbReference>